<proteinExistence type="predicted"/>
<evidence type="ECO:0000313" key="3">
    <source>
        <dbReference type="Proteomes" id="UP000321638"/>
    </source>
</evidence>
<dbReference type="PROSITE" id="PS51459">
    <property type="entry name" value="FIDO"/>
    <property type="match status" value="1"/>
</dbReference>
<protein>
    <submittedName>
        <fullName evidence="2">Type II toxin-antitoxin system death-on-curing family toxin</fullName>
    </submittedName>
</protein>
<dbReference type="InterPro" id="IPR006440">
    <property type="entry name" value="Doc"/>
</dbReference>
<dbReference type="InterPro" id="IPR036597">
    <property type="entry name" value="Fido-like_dom_sf"/>
</dbReference>
<evidence type="ECO:0000313" key="2">
    <source>
        <dbReference type="EMBL" id="TXL71334.1"/>
    </source>
</evidence>
<reference evidence="2 3" key="1">
    <citation type="submission" date="2019-06" db="EMBL/GenBank/DDBJ databases">
        <title>New taxonomy in bacterial strain CC-CFT640, isolated from vineyard.</title>
        <authorList>
            <person name="Lin S.-Y."/>
            <person name="Tsai C.-F."/>
            <person name="Young C.-C."/>
        </authorList>
    </citation>
    <scope>NUCLEOTIDE SEQUENCE [LARGE SCALE GENOMIC DNA]</scope>
    <source>
        <strain evidence="2 3">CC-CFT640</strain>
    </source>
</reference>
<dbReference type="PANTHER" id="PTHR39426">
    <property type="entry name" value="HOMOLOGY TO DEATH-ON-CURING PROTEIN OF PHAGE P1"/>
    <property type="match status" value="1"/>
</dbReference>
<dbReference type="InterPro" id="IPR053737">
    <property type="entry name" value="Type_II_TA_Toxin"/>
</dbReference>
<gene>
    <name evidence="2" type="ORF">FHP25_30705</name>
</gene>
<dbReference type="OrthoDB" id="9802752at2"/>
<sequence>MTQAAWRWLSVRSILAIHAEQVAEHGGGTGVRDAALPESALARPVNLAAYGSPDAAALAGAYAYGLARNHPFVDGNKRTAFVAAATFLLRNGLGVEAAEAEVVLAFVDLAAGRMDEEALASWFRQRMAPS</sequence>
<dbReference type="Pfam" id="PF02661">
    <property type="entry name" value="Fic"/>
    <property type="match status" value="1"/>
</dbReference>
<dbReference type="PIRSF" id="PIRSF018297">
    <property type="entry name" value="Doc"/>
    <property type="match status" value="1"/>
</dbReference>
<dbReference type="EMBL" id="VDUZ01000045">
    <property type="protein sequence ID" value="TXL71334.1"/>
    <property type="molecule type" value="Genomic_DNA"/>
</dbReference>
<feature type="domain" description="Fido" evidence="1">
    <location>
        <begin position="9"/>
        <end position="125"/>
    </location>
</feature>
<dbReference type="AlphaFoldDB" id="A0A5C8PD87"/>
<dbReference type="RefSeq" id="WP_147850822.1">
    <property type="nucleotide sequence ID" value="NZ_VDUZ01000045.1"/>
</dbReference>
<dbReference type="InterPro" id="IPR003812">
    <property type="entry name" value="Fido"/>
</dbReference>
<dbReference type="Gene3D" id="1.20.120.1870">
    <property type="entry name" value="Fic/DOC protein, Fido domain"/>
    <property type="match status" value="1"/>
</dbReference>
<name>A0A5C8PD87_9HYPH</name>
<organism evidence="2 3">
    <name type="scientific">Vineibacter terrae</name>
    <dbReference type="NCBI Taxonomy" id="2586908"/>
    <lineage>
        <taxon>Bacteria</taxon>
        <taxon>Pseudomonadati</taxon>
        <taxon>Pseudomonadota</taxon>
        <taxon>Alphaproteobacteria</taxon>
        <taxon>Hyphomicrobiales</taxon>
        <taxon>Vineibacter</taxon>
    </lineage>
</organism>
<dbReference type="PANTHER" id="PTHR39426:SF1">
    <property type="entry name" value="HOMOLOGY TO DEATH-ON-CURING PROTEIN OF PHAGE P1"/>
    <property type="match status" value="1"/>
</dbReference>
<evidence type="ECO:0000259" key="1">
    <source>
        <dbReference type="PROSITE" id="PS51459"/>
    </source>
</evidence>
<dbReference type="NCBIfam" id="TIGR01550">
    <property type="entry name" value="DOC_P1"/>
    <property type="match status" value="1"/>
</dbReference>
<dbReference type="SUPFAM" id="SSF140931">
    <property type="entry name" value="Fic-like"/>
    <property type="match status" value="1"/>
</dbReference>
<accession>A0A5C8PD87</accession>
<keyword evidence="3" id="KW-1185">Reference proteome</keyword>
<dbReference type="Proteomes" id="UP000321638">
    <property type="component" value="Unassembled WGS sequence"/>
</dbReference>
<dbReference type="GO" id="GO:0016301">
    <property type="term" value="F:kinase activity"/>
    <property type="evidence" value="ECO:0007669"/>
    <property type="project" value="InterPro"/>
</dbReference>
<comment type="caution">
    <text evidence="2">The sequence shown here is derived from an EMBL/GenBank/DDBJ whole genome shotgun (WGS) entry which is preliminary data.</text>
</comment>